<evidence type="ECO:0000313" key="8">
    <source>
        <dbReference type="Proteomes" id="UP000586827"/>
    </source>
</evidence>
<protein>
    <submittedName>
        <fullName evidence="7">TetR/AcrR family transcriptional regulator</fullName>
    </submittedName>
</protein>
<dbReference type="Gene3D" id="1.10.10.60">
    <property type="entry name" value="Homeodomain-like"/>
    <property type="match status" value="1"/>
</dbReference>
<dbReference type="Proteomes" id="UP000586827">
    <property type="component" value="Unassembled WGS sequence"/>
</dbReference>
<proteinExistence type="predicted"/>
<dbReference type="InterPro" id="IPR050109">
    <property type="entry name" value="HTH-type_TetR-like_transc_reg"/>
</dbReference>
<dbReference type="AlphaFoldDB" id="A0A849CCL2"/>
<dbReference type="InterPro" id="IPR001647">
    <property type="entry name" value="HTH_TetR"/>
</dbReference>
<comment type="caution">
    <text evidence="7">The sequence shown here is derived from an EMBL/GenBank/DDBJ whole genome shotgun (WGS) entry which is preliminary data.</text>
</comment>
<feature type="domain" description="HTH tetR-type" evidence="6">
    <location>
        <begin position="65"/>
        <end position="125"/>
    </location>
</feature>
<sequence>MRHPAHPEYSAAGSGHGPESARGDRRQEWRRLAGRRLRPQGRRGQGRDREIVPRRGRPPQAELPRRRRRQIVEAAYHVFTARGYEATTVAAVAAHAGIGQGTVYRYFGSKREILDHVIDFGIGKLFDVVKPQALLGTSSTAPELVAAVRAAADRMYDLVDREPELLRLLLVEASAIDAELAQRLLGLEAMVAVWVAGELRRGVDGGWVRADIDPDVLAHTVLMLIMPGVVKEIRGVGNPRLRAHSTDMMQVMLEKALRVRTVGA</sequence>
<keyword evidence="8" id="KW-1185">Reference proteome</keyword>
<keyword evidence="2 4" id="KW-0238">DNA-binding</keyword>
<evidence type="ECO:0000259" key="6">
    <source>
        <dbReference type="PROSITE" id="PS50977"/>
    </source>
</evidence>
<evidence type="ECO:0000256" key="2">
    <source>
        <dbReference type="ARBA" id="ARBA00023125"/>
    </source>
</evidence>
<dbReference type="Pfam" id="PF00440">
    <property type="entry name" value="TetR_N"/>
    <property type="match status" value="1"/>
</dbReference>
<feature type="compositionally biased region" description="Basic residues" evidence="5">
    <location>
        <begin position="32"/>
        <end position="41"/>
    </location>
</feature>
<evidence type="ECO:0000256" key="3">
    <source>
        <dbReference type="ARBA" id="ARBA00023163"/>
    </source>
</evidence>
<dbReference type="InterPro" id="IPR036271">
    <property type="entry name" value="Tet_transcr_reg_TetR-rel_C_sf"/>
</dbReference>
<feature type="DNA-binding region" description="H-T-H motif" evidence="4">
    <location>
        <begin position="88"/>
        <end position="107"/>
    </location>
</feature>
<evidence type="ECO:0000256" key="4">
    <source>
        <dbReference type="PROSITE-ProRule" id="PRU00335"/>
    </source>
</evidence>
<dbReference type="GO" id="GO:0000976">
    <property type="term" value="F:transcription cis-regulatory region binding"/>
    <property type="evidence" value="ECO:0007669"/>
    <property type="project" value="TreeGrafter"/>
</dbReference>
<dbReference type="GO" id="GO:0003700">
    <property type="term" value="F:DNA-binding transcription factor activity"/>
    <property type="evidence" value="ECO:0007669"/>
    <property type="project" value="TreeGrafter"/>
</dbReference>
<dbReference type="PROSITE" id="PS01081">
    <property type="entry name" value="HTH_TETR_1"/>
    <property type="match status" value="1"/>
</dbReference>
<gene>
    <name evidence="7" type="ORF">HLB23_12945</name>
</gene>
<dbReference type="SUPFAM" id="SSF46689">
    <property type="entry name" value="Homeodomain-like"/>
    <property type="match status" value="1"/>
</dbReference>
<name>A0A849CCL2_9NOCA</name>
<evidence type="ECO:0000256" key="1">
    <source>
        <dbReference type="ARBA" id="ARBA00023015"/>
    </source>
</evidence>
<feature type="compositionally biased region" description="Basic and acidic residues" evidence="5">
    <location>
        <begin position="19"/>
        <end position="31"/>
    </location>
</feature>
<dbReference type="InterPro" id="IPR009057">
    <property type="entry name" value="Homeodomain-like_sf"/>
</dbReference>
<feature type="region of interest" description="Disordered" evidence="5">
    <location>
        <begin position="1"/>
        <end position="67"/>
    </location>
</feature>
<dbReference type="SUPFAM" id="SSF48498">
    <property type="entry name" value="Tetracyclin repressor-like, C-terminal domain"/>
    <property type="match status" value="1"/>
</dbReference>
<keyword evidence="1" id="KW-0805">Transcription regulation</keyword>
<dbReference type="EMBL" id="JABELX010000004">
    <property type="protein sequence ID" value="NNH70761.1"/>
    <property type="molecule type" value="Genomic_DNA"/>
</dbReference>
<evidence type="ECO:0000313" key="7">
    <source>
        <dbReference type="EMBL" id="NNH70761.1"/>
    </source>
</evidence>
<keyword evidence="3" id="KW-0804">Transcription</keyword>
<organism evidence="7 8">
    <name type="scientific">Nocardia uniformis</name>
    <dbReference type="NCBI Taxonomy" id="53432"/>
    <lineage>
        <taxon>Bacteria</taxon>
        <taxon>Bacillati</taxon>
        <taxon>Actinomycetota</taxon>
        <taxon>Actinomycetes</taxon>
        <taxon>Mycobacteriales</taxon>
        <taxon>Nocardiaceae</taxon>
        <taxon>Nocardia</taxon>
    </lineage>
</organism>
<dbReference type="PANTHER" id="PTHR30055">
    <property type="entry name" value="HTH-TYPE TRANSCRIPTIONAL REGULATOR RUTR"/>
    <property type="match status" value="1"/>
</dbReference>
<dbReference type="Gene3D" id="1.10.357.10">
    <property type="entry name" value="Tetracycline Repressor, domain 2"/>
    <property type="match status" value="1"/>
</dbReference>
<dbReference type="PROSITE" id="PS50977">
    <property type="entry name" value="HTH_TETR_2"/>
    <property type="match status" value="1"/>
</dbReference>
<dbReference type="PANTHER" id="PTHR30055:SF234">
    <property type="entry name" value="HTH-TYPE TRANSCRIPTIONAL REGULATOR BETI"/>
    <property type="match status" value="1"/>
</dbReference>
<reference evidence="7 8" key="1">
    <citation type="submission" date="2020-05" db="EMBL/GenBank/DDBJ databases">
        <title>MicrobeNet Type strains.</title>
        <authorList>
            <person name="Nicholson A.C."/>
        </authorList>
    </citation>
    <scope>NUCLEOTIDE SEQUENCE [LARGE SCALE GENOMIC DNA]</scope>
    <source>
        <strain evidence="7 8">JCM 3224</strain>
    </source>
</reference>
<dbReference type="PRINTS" id="PR00455">
    <property type="entry name" value="HTHTETR"/>
</dbReference>
<dbReference type="InterPro" id="IPR023772">
    <property type="entry name" value="DNA-bd_HTH_TetR-type_CS"/>
</dbReference>
<accession>A0A849CCL2</accession>
<evidence type="ECO:0000256" key="5">
    <source>
        <dbReference type="SAM" id="MobiDB-lite"/>
    </source>
</evidence>